<accession>A0A1G6UXA9</accession>
<name>A0A1G6UXA9_9GAMM</name>
<dbReference type="PROSITE" id="PS51354">
    <property type="entry name" value="GLUTAREDOXIN_2"/>
    <property type="match status" value="1"/>
</dbReference>
<dbReference type="GO" id="GO:0015038">
    <property type="term" value="F:glutathione disulfide oxidoreductase activity"/>
    <property type="evidence" value="ECO:0007669"/>
    <property type="project" value="TreeGrafter"/>
</dbReference>
<comment type="similarity">
    <text evidence="1">Belongs to the glutaredoxin family.</text>
</comment>
<proteinExistence type="inferred from homology"/>
<dbReference type="STRING" id="265719.SAMN04488509_102535"/>
<dbReference type="PANTHER" id="PTHR45694:SF18">
    <property type="entry name" value="GLUTAREDOXIN-1-RELATED"/>
    <property type="match status" value="1"/>
</dbReference>
<dbReference type="CDD" id="cd02066">
    <property type="entry name" value="GRX_family"/>
    <property type="match status" value="1"/>
</dbReference>
<sequence>MPRPILDESQLHPAIRERVARLHADLLDEVRAAAAHSPVLVIGMAGNPFVGRARRALGRAGVEHRYLGYGGYLSQWRRRNALKMWTGWPTFPMVFVRGQLVGGATDLEALIANGELASLLAAPAADAGAPRV</sequence>
<dbReference type="OrthoDB" id="7867335at2"/>
<dbReference type="InterPro" id="IPR036249">
    <property type="entry name" value="Thioredoxin-like_sf"/>
</dbReference>
<organism evidence="2 3">
    <name type="scientific">Aquimonas voraii</name>
    <dbReference type="NCBI Taxonomy" id="265719"/>
    <lineage>
        <taxon>Bacteria</taxon>
        <taxon>Pseudomonadati</taxon>
        <taxon>Pseudomonadota</taxon>
        <taxon>Gammaproteobacteria</taxon>
        <taxon>Lysobacterales</taxon>
        <taxon>Lysobacteraceae</taxon>
        <taxon>Aquimonas</taxon>
    </lineage>
</organism>
<dbReference type="GO" id="GO:0034599">
    <property type="term" value="P:cellular response to oxidative stress"/>
    <property type="evidence" value="ECO:0007669"/>
    <property type="project" value="TreeGrafter"/>
</dbReference>
<dbReference type="Gene3D" id="3.40.30.10">
    <property type="entry name" value="Glutaredoxin"/>
    <property type="match status" value="1"/>
</dbReference>
<evidence type="ECO:0000256" key="1">
    <source>
        <dbReference type="ARBA" id="ARBA00007787"/>
    </source>
</evidence>
<dbReference type="Proteomes" id="UP000199603">
    <property type="component" value="Unassembled WGS sequence"/>
</dbReference>
<dbReference type="AlphaFoldDB" id="A0A1G6UXA9"/>
<keyword evidence="3" id="KW-1185">Reference proteome</keyword>
<protein>
    <submittedName>
        <fullName evidence="2">Glutaredoxin-related protein</fullName>
    </submittedName>
</protein>
<dbReference type="GO" id="GO:0005737">
    <property type="term" value="C:cytoplasm"/>
    <property type="evidence" value="ECO:0007669"/>
    <property type="project" value="TreeGrafter"/>
</dbReference>
<dbReference type="RefSeq" id="WP_091240648.1">
    <property type="nucleotide sequence ID" value="NZ_FNAG01000002.1"/>
</dbReference>
<reference evidence="2 3" key="1">
    <citation type="submission" date="2016-10" db="EMBL/GenBank/DDBJ databases">
        <authorList>
            <person name="de Groot N.N."/>
        </authorList>
    </citation>
    <scope>NUCLEOTIDE SEQUENCE [LARGE SCALE GENOMIC DNA]</scope>
    <source>
        <strain evidence="2 3">DSM 16957</strain>
    </source>
</reference>
<dbReference type="PANTHER" id="PTHR45694">
    <property type="entry name" value="GLUTAREDOXIN 2"/>
    <property type="match status" value="1"/>
</dbReference>
<evidence type="ECO:0000313" key="2">
    <source>
        <dbReference type="EMBL" id="SDD45881.1"/>
    </source>
</evidence>
<dbReference type="EMBL" id="FNAG01000002">
    <property type="protein sequence ID" value="SDD45881.1"/>
    <property type="molecule type" value="Genomic_DNA"/>
</dbReference>
<dbReference type="SUPFAM" id="SSF52833">
    <property type="entry name" value="Thioredoxin-like"/>
    <property type="match status" value="1"/>
</dbReference>
<evidence type="ECO:0000313" key="3">
    <source>
        <dbReference type="Proteomes" id="UP000199603"/>
    </source>
</evidence>
<gene>
    <name evidence="2" type="ORF">SAMN04488509_102535</name>
</gene>